<dbReference type="Pfam" id="PF08236">
    <property type="entry name" value="SRI"/>
    <property type="match status" value="1"/>
</dbReference>
<evidence type="ECO:0000256" key="5">
    <source>
        <dbReference type="ARBA" id="ARBA00022691"/>
    </source>
</evidence>
<name>A0A8T0F638_ARGBR</name>
<dbReference type="Gene3D" id="2.170.270.10">
    <property type="entry name" value="SET domain"/>
    <property type="match status" value="1"/>
</dbReference>
<feature type="compositionally biased region" description="Basic and acidic residues" evidence="9">
    <location>
        <begin position="251"/>
        <end position="264"/>
    </location>
</feature>
<dbReference type="InterPro" id="IPR001214">
    <property type="entry name" value="SET_dom"/>
</dbReference>
<dbReference type="GO" id="GO:0032259">
    <property type="term" value="P:methylation"/>
    <property type="evidence" value="ECO:0007669"/>
    <property type="project" value="UniProtKB-KW"/>
</dbReference>
<dbReference type="PANTHER" id="PTHR46711">
    <property type="entry name" value="HISTONE-LYSINE N-METHYLTRANSFERASE SETD2"/>
    <property type="match status" value="1"/>
</dbReference>
<keyword evidence="6" id="KW-0805">Transcription regulation</keyword>
<evidence type="ECO:0000256" key="2">
    <source>
        <dbReference type="ARBA" id="ARBA00012178"/>
    </source>
</evidence>
<evidence type="ECO:0000313" key="12">
    <source>
        <dbReference type="EMBL" id="KAF8784493.1"/>
    </source>
</evidence>
<dbReference type="SUPFAM" id="SSF82199">
    <property type="entry name" value="SET domain"/>
    <property type="match status" value="1"/>
</dbReference>
<organism evidence="12 13">
    <name type="scientific">Argiope bruennichi</name>
    <name type="common">Wasp spider</name>
    <name type="synonym">Aranea bruennichi</name>
    <dbReference type="NCBI Taxonomy" id="94029"/>
    <lineage>
        <taxon>Eukaryota</taxon>
        <taxon>Metazoa</taxon>
        <taxon>Ecdysozoa</taxon>
        <taxon>Arthropoda</taxon>
        <taxon>Chelicerata</taxon>
        <taxon>Arachnida</taxon>
        <taxon>Araneae</taxon>
        <taxon>Araneomorphae</taxon>
        <taxon>Entelegynae</taxon>
        <taxon>Araneoidea</taxon>
        <taxon>Araneidae</taxon>
        <taxon>Argiope</taxon>
    </lineage>
</organism>
<reference evidence="12" key="1">
    <citation type="journal article" date="2020" name="bioRxiv">
        <title>Chromosome-level reference genome of the European wasp spider Argiope bruennichi: a resource for studies on range expansion and evolutionary adaptation.</title>
        <authorList>
            <person name="Sheffer M.M."/>
            <person name="Hoppe A."/>
            <person name="Krehenwinkel H."/>
            <person name="Uhl G."/>
            <person name="Kuss A.W."/>
            <person name="Jensen L."/>
            <person name="Jensen C."/>
            <person name="Gillespie R.G."/>
            <person name="Hoff K.J."/>
            <person name="Prost S."/>
        </authorList>
    </citation>
    <scope>NUCLEOTIDE SEQUENCE</scope>
</reference>
<keyword evidence="13" id="KW-1185">Reference proteome</keyword>
<dbReference type="InterPro" id="IPR046341">
    <property type="entry name" value="SET_dom_sf"/>
</dbReference>
<keyword evidence="7" id="KW-0804">Transcription</keyword>
<feature type="region of interest" description="Disordered" evidence="9">
    <location>
        <begin position="251"/>
        <end position="275"/>
    </location>
</feature>
<evidence type="ECO:0000256" key="9">
    <source>
        <dbReference type="SAM" id="MobiDB-lite"/>
    </source>
</evidence>
<dbReference type="AlphaFoldDB" id="A0A8T0F638"/>
<keyword evidence="4" id="KW-0808">Transferase</keyword>
<evidence type="ECO:0000256" key="4">
    <source>
        <dbReference type="ARBA" id="ARBA00022679"/>
    </source>
</evidence>
<dbReference type="Gene3D" id="1.10.1740.100">
    <property type="entry name" value="Set2, Rpb1 interacting domain"/>
    <property type="match status" value="1"/>
</dbReference>
<dbReference type="Pfam" id="PF00856">
    <property type="entry name" value="SET"/>
    <property type="match status" value="1"/>
</dbReference>
<protein>
    <recommendedName>
        <fullName evidence="2">[histone H3]-lysine(36) N-trimethyltransferase</fullName>
        <ecNumber evidence="2">2.1.1.359</ecNumber>
    </recommendedName>
</protein>
<dbReference type="PROSITE" id="PS50280">
    <property type="entry name" value="SET"/>
    <property type="match status" value="1"/>
</dbReference>
<dbReference type="PANTHER" id="PTHR46711:SF1">
    <property type="entry name" value="HISTONE-LYSINE N-METHYLTRANSFERASE SETD2"/>
    <property type="match status" value="1"/>
</dbReference>
<dbReference type="GO" id="GO:0006355">
    <property type="term" value="P:regulation of DNA-templated transcription"/>
    <property type="evidence" value="ECO:0007669"/>
    <property type="project" value="InterPro"/>
</dbReference>
<evidence type="ECO:0000256" key="8">
    <source>
        <dbReference type="ARBA" id="ARBA00023242"/>
    </source>
</evidence>
<comment type="subcellular location">
    <subcellularLocation>
        <location evidence="1">Nucleus</location>
    </subcellularLocation>
</comment>
<evidence type="ECO:0000313" key="13">
    <source>
        <dbReference type="Proteomes" id="UP000807504"/>
    </source>
</evidence>
<dbReference type="Proteomes" id="UP000807504">
    <property type="component" value="Unassembled WGS sequence"/>
</dbReference>
<dbReference type="PROSITE" id="PS50868">
    <property type="entry name" value="POST_SET"/>
    <property type="match status" value="1"/>
</dbReference>
<sequence>MMRKYVGEILSRHDFKQRVKQYAREKSNHYYFMALKTDEIIDATNKGNLSRFMNHSCDPNCETQKWTVNGELRIGFFAKRDLKAGEELTFDYQFQRYGREAQKCYCESELCSGYIGVSNEISLDVTNKTINKRKKGPEVKKREVLEDLILEEEIEKLCENSGLRNKAEILILARLMVRAEDFHSRNKLLDVILEDFRIPRREHQKQKCKTYANFYHRRENDICKQCGIRGSTCCKHKLQVAKDFNRFSKDKNKESFSQDQEKSWEQQNSDVEEKPRKVLLPTPILLTKEERRLRFEKEVLENDQRKALRKQQEHIESTTIINGCTNSALSSTNNDYSFSSNDGNYFNSKSESYAYSTSESSVPPFEQQYYNPKELQSIRPALLPTPGTINNTLNNTPLPSIENGVSMYSANIYHSSHAQIPVLGSLPPVTQQSNNLNSCQNNNVPPSSNLIVVANMNSSPAVPTVPAVKTEPTVPTINPILQSSLFPPVPNSGCVPGPNGFPTSSLFPSYMANPNPYVVNQNGGYYPQQQITALSEQHSKKKSTTTAAADTSSNHVNLEIAKKIKELFRTKMSTFVVQCLNPYHRDDCRVGKIMSNEDFKYLARKLTHFVMAKELKHCKCVEDLECNENVKHKARDFIHKYMSKYGPIYKKGKFDSPIVY</sequence>
<evidence type="ECO:0000256" key="3">
    <source>
        <dbReference type="ARBA" id="ARBA00022603"/>
    </source>
</evidence>
<feature type="domain" description="SET" evidence="10">
    <location>
        <begin position="1"/>
        <end position="93"/>
    </location>
</feature>
<dbReference type="InterPro" id="IPR038190">
    <property type="entry name" value="SRI_sf"/>
</dbReference>
<gene>
    <name evidence="12" type="ORF">HNY73_010163</name>
</gene>
<keyword evidence="3" id="KW-0489">Methyltransferase</keyword>
<dbReference type="GO" id="GO:0005694">
    <property type="term" value="C:chromosome"/>
    <property type="evidence" value="ECO:0007669"/>
    <property type="project" value="InterPro"/>
</dbReference>
<evidence type="ECO:0000256" key="1">
    <source>
        <dbReference type="ARBA" id="ARBA00004123"/>
    </source>
</evidence>
<dbReference type="InterPro" id="IPR003616">
    <property type="entry name" value="Post-SET_dom"/>
</dbReference>
<dbReference type="GO" id="GO:0140955">
    <property type="term" value="F:histone H3K36 trimethyltransferase activity"/>
    <property type="evidence" value="ECO:0007669"/>
    <property type="project" value="UniProtKB-EC"/>
</dbReference>
<keyword evidence="8" id="KW-0539">Nucleus</keyword>
<evidence type="ECO:0000256" key="7">
    <source>
        <dbReference type="ARBA" id="ARBA00023163"/>
    </source>
</evidence>
<evidence type="ECO:0000259" key="10">
    <source>
        <dbReference type="PROSITE" id="PS50280"/>
    </source>
</evidence>
<dbReference type="EC" id="2.1.1.359" evidence="2"/>
<keyword evidence="5" id="KW-0949">S-adenosyl-L-methionine</keyword>
<comment type="caution">
    <text evidence="12">The sequence shown here is derived from an EMBL/GenBank/DDBJ whole genome shotgun (WGS) entry which is preliminary data.</text>
</comment>
<dbReference type="InterPro" id="IPR042294">
    <property type="entry name" value="SETD2_animal"/>
</dbReference>
<dbReference type="EMBL" id="JABXBU010000030">
    <property type="protein sequence ID" value="KAF8784493.1"/>
    <property type="molecule type" value="Genomic_DNA"/>
</dbReference>
<accession>A0A8T0F638</accession>
<reference evidence="12" key="2">
    <citation type="submission" date="2020-06" db="EMBL/GenBank/DDBJ databases">
        <authorList>
            <person name="Sheffer M."/>
        </authorList>
    </citation>
    <scope>NUCLEOTIDE SEQUENCE</scope>
</reference>
<dbReference type="InterPro" id="IPR013257">
    <property type="entry name" value="SRI"/>
</dbReference>
<dbReference type="SMART" id="SM00317">
    <property type="entry name" value="SET"/>
    <property type="match status" value="1"/>
</dbReference>
<evidence type="ECO:0000259" key="11">
    <source>
        <dbReference type="PROSITE" id="PS50868"/>
    </source>
</evidence>
<feature type="domain" description="Post-SET" evidence="11">
    <location>
        <begin position="100"/>
        <end position="116"/>
    </location>
</feature>
<evidence type="ECO:0000256" key="6">
    <source>
        <dbReference type="ARBA" id="ARBA00023015"/>
    </source>
</evidence>
<proteinExistence type="predicted"/>